<dbReference type="Proteomes" id="UP001168877">
    <property type="component" value="Unassembled WGS sequence"/>
</dbReference>
<gene>
    <name evidence="2" type="ORF">LWI29_003005</name>
</gene>
<reference evidence="2" key="2">
    <citation type="submission" date="2023-06" db="EMBL/GenBank/DDBJ databases">
        <authorList>
            <person name="Swenson N.G."/>
            <person name="Wegrzyn J.L."/>
            <person name="Mcevoy S.L."/>
        </authorList>
    </citation>
    <scope>NUCLEOTIDE SEQUENCE</scope>
    <source>
        <strain evidence="2">NS2018</strain>
        <tissue evidence="2">Leaf</tissue>
    </source>
</reference>
<feature type="domain" description="Reverse transcriptase zinc-binding" evidence="1">
    <location>
        <begin position="48"/>
        <end position="133"/>
    </location>
</feature>
<dbReference type="Pfam" id="PF13966">
    <property type="entry name" value="zf-RVT"/>
    <property type="match status" value="1"/>
</dbReference>
<keyword evidence="3" id="KW-1185">Reference proteome</keyword>
<protein>
    <recommendedName>
        <fullName evidence="1">Reverse transcriptase zinc-binding domain-containing protein</fullName>
    </recommendedName>
</protein>
<comment type="caution">
    <text evidence="2">The sequence shown here is derived from an EMBL/GenBank/DDBJ whole genome shotgun (WGS) entry which is preliminary data.</text>
</comment>
<evidence type="ECO:0000259" key="1">
    <source>
        <dbReference type="Pfam" id="PF13966"/>
    </source>
</evidence>
<evidence type="ECO:0000313" key="2">
    <source>
        <dbReference type="EMBL" id="KAK0586219.1"/>
    </source>
</evidence>
<organism evidence="2 3">
    <name type="scientific">Acer saccharum</name>
    <name type="common">Sugar maple</name>
    <dbReference type="NCBI Taxonomy" id="4024"/>
    <lineage>
        <taxon>Eukaryota</taxon>
        <taxon>Viridiplantae</taxon>
        <taxon>Streptophyta</taxon>
        <taxon>Embryophyta</taxon>
        <taxon>Tracheophyta</taxon>
        <taxon>Spermatophyta</taxon>
        <taxon>Magnoliopsida</taxon>
        <taxon>eudicotyledons</taxon>
        <taxon>Gunneridae</taxon>
        <taxon>Pentapetalae</taxon>
        <taxon>rosids</taxon>
        <taxon>malvids</taxon>
        <taxon>Sapindales</taxon>
        <taxon>Sapindaceae</taxon>
        <taxon>Hippocastanoideae</taxon>
        <taxon>Acereae</taxon>
        <taxon>Acer</taxon>
    </lineage>
</organism>
<name>A0AA39S749_ACESA</name>
<proteinExistence type="predicted"/>
<dbReference type="InterPro" id="IPR026960">
    <property type="entry name" value="RVT-Znf"/>
</dbReference>
<dbReference type="AlphaFoldDB" id="A0AA39S749"/>
<dbReference type="EMBL" id="JAUESC010000382">
    <property type="protein sequence ID" value="KAK0586219.1"/>
    <property type="molecule type" value="Genomic_DNA"/>
</dbReference>
<accession>A0AA39S749</accession>
<sequence length="228" mass="26360">MTNGEWMLAQLAIVLPWNIVHRISSIHAGKTHSGPDKVIWGLSNCGEFFVKSAYLGSIEAERSPLWPWRFIWNLKIPQRVIYFLWTLLHEKILTNLHRTVRGMAVESSCPRCNCSIESIDHLLRGCKESIITWEKISKGSTASDVFKGDLKRWLVDNLQSGKLTDDNLPNYLHFSNMLWFLWKWRCNKVFNPNSSTPHSPQLIINKFAKDWMDENFVASSRDVGPSFL</sequence>
<reference evidence="2" key="1">
    <citation type="journal article" date="2022" name="Plant J.">
        <title>Strategies of tolerance reflected in two North American maple genomes.</title>
        <authorList>
            <person name="McEvoy S.L."/>
            <person name="Sezen U.U."/>
            <person name="Trouern-Trend A."/>
            <person name="McMahon S.M."/>
            <person name="Schaberg P.G."/>
            <person name="Yang J."/>
            <person name="Wegrzyn J.L."/>
            <person name="Swenson N.G."/>
        </authorList>
    </citation>
    <scope>NUCLEOTIDE SEQUENCE</scope>
    <source>
        <strain evidence="2">NS2018</strain>
    </source>
</reference>
<evidence type="ECO:0000313" key="3">
    <source>
        <dbReference type="Proteomes" id="UP001168877"/>
    </source>
</evidence>